<sequence>MKKIIKLYACLLAVLGLTAGCSDYLKEDSGDLLIPEKVEEYAPMLYKEGYPMNFNEEVAWLSLMTDDVEMGHLDMDPADKNYADRDKNSFNLLYGAQGEDSYKWKEKIEDYTENFWDSRYKNILACNVVIDALPEIRYAEADSGKYNFLASQAYALRAYYYWCLVNLYALPWSEANLDKPGVVIRKEPQIDISARGRSTIREVYELINEDIAQAEKYGAEAEFDGNIHRLSPTAVLLLASRIALFQENWDEVIRVGNLFWEQNPNILDLNAQDRTSFGEDSDSKGFAIMDGVKNKEIVFTFGTHPSTYPYGYLAPSPYGGALGFRVSYSTEGSLFASYTDEDLRKTAYFKKDIPAKKAEKPWLDDEPYQYKYYYPVKYRQMKMSGASKPSEKLLRENWRSVEVVLNLAEAYARKSNTVSSDAIECLNRLLRCRMDKTTFTDKTTADFKSAEELVNFIWAERRRELCFEEAMRFWDLRRQGMPELKHRWYSGWNTYETYTLKRESSNWVLPIPSSELHYNEACTDNRREVISAD</sequence>
<evidence type="ECO:0000313" key="9">
    <source>
        <dbReference type="Proteomes" id="UP000283426"/>
    </source>
</evidence>
<evidence type="ECO:0000259" key="7">
    <source>
        <dbReference type="Pfam" id="PF14322"/>
    </source>
</evidence>
<proteinExistence type="inferred from homology"/>
<organism evidence="8 9">
    <name type="scientific">Odoribacter splanchnicus</name>
    <dbReference type="NCBI Taxonomy" id="28118"/>
    <lineage>
        <taxon>Bacteria</taxon>
        <taxon>Pseudomonadati</taxon>
        <taxon>Bacteroidota</taxon>
        <taxon>Bacteroidia</taxon>
        <taxon>Bacteroidales</taxon>
        <taxon>Odoribacteraceae</taxon>
        <taxon>Odoribacter</taxon>
    </lineage>
</organism>
<dbReference type="Gene3D" id="1.25.40.390">
    <property type="match status" value="1"/>
</dbReference>
<evidence type="ECO:0000256" key="5">
    <source>
        <dbReference type="ARBA" id="ARBA00023237"/>
    </source>
</evidence>
<feature type="domain" description="SusD-like N-terminal" evidence="7">
    <location>
        <begin position="69"/>
        <end position="244"/>
    </location>
</feature>
<name>A0A412WSB2_9BACT</name>
<comment type="subcellular location">
    <subcellularLocation>
        <location evidence="1">Cell outer membrane</location>
    </subcellularLocation>
</comment>
<dbReference type="SUPFAM" id="SSF48452">
    <property type="entry name" value="TPR-like"/>
    <property type="match status" value="1"/>
</dbReference>
<dbReference type="Proteomes" id="UP000283426">
    <property type="component" value="Unassembled WGS sequence"/>
</dbReference>
<reference evidence="8 9" key="1">
    <citation type="submission" date="2018-08" db="EMBL/GenBank/DDBJ databases">
        <title>A genome reference for cultivated species of the human gut microbiota.</title>
        <authorList>
            <person name="Zou Y."/>
            <person name="Xue W."/>
            <person name="Luo G."/>
        </authorList>
    </citation>
    <scope>NUCLEOTIDE SEQUENCE [LARGE SCALE GENOMIC DNA]</scope>
    <source>
        <strain evidence="8 9">AF14-6AC</strain>
    </source>
</reference>
<evidence type="ECO:0000256" key="3">
    <source>
        <dbReference type="ARBA" id="ARBA00022729"/>
    </source>
</evidence>
<dbReference type="RefSeq" id="WP_118107260.1">
    <property type="nucleotide sequence ID" value="NZ_JABWDG010000028.1"/>
</dbReference>
<accession>A0A412WSB2</accession>
<comment type="similarity">
    <text evidence="2">Belongs to the SusD family.</text>
</comment>
<keyword evidence="3" id="KW-0732">Signal</keyword>
<evidence type="ECO:0000256" key="2">
    <source>
        <dbReference type="ARBA" id="ARBA00006275"/>
    </source>
</evidence>
<comment type="caution">
    <text evidence="8">The sequence shown here is derived from an EMBL/GenBank/DDBJ whole genome shotgun (WGS) entry which is preliminary data.</text>
</comment>
<keyword evidence="4" id="KW-0472">Membrane</keyword>
<feature type="domain" description="RagB/SusD" evidence="6">
    <location>
        <begin position="363"/>
        <end position="525"/>
    </location>
</feature>
<dbReference type="Pfam" id="PF07980">
    <property type="entry name" value="SusD_RagB"/>
    <property type="match status" value="1"/>
</dbReference>
<dbReference type="EMBL" id="QRYW01000004">
    <property type="protein sequence ID" value="RGV30070.1"/>
    <property type="molecule type" value="Genomic_DNA"/>
</dbReference>
<keyword evidence="5" id="KW-0998">Cell outer membrane</keyword>
<evidence type="ECO:0000259" key="6">
    <source>
        <dbReference type="Pfam" id="PF07980"/>
    </source>
</evidence>
<dbReference type="InterPro" id="IPR033985">
    <property type="entry name" value="SusD-like_N"/>
</dbReference>
<protein>
    <submittedName>
        <fullName evidence="8">RagB/SusD family nutrient uptake outer membrane protein</fullName>
    </submittedName>
</protein>
<dbReference type="PROSITE" id="PS51257">
    <property type="entry name" value="PROKAR_LIPOPROTEIN"/>
    <property type="match status" value="1"/>
</dbReference>
<evidence type="ECO:0000313" key="8">
    <source>
        <dbReference type="EMBL" id="RGV30070.1"/>
    </source>
</evidence>
<dbReference type="AlphaFoldDB" id="A0A412WSB2"/>
<evidence type="ECO:0000256" key="4">
    <source>
        <dbReference type="ARBA" id="ARBA00023136"/>
    </source>
</evidence>
<evidence type="ECO:0000256" key="1">
    <source>
        <dbReference type="ARBA" id="ARBA00004442"/>
    </source>
</evidence>
<dbReference type="InterPro" id="IPR011990">
    <property type="entry name" value="TPR-like_helical_dom_sf"/>
</dbReference>
<dbReference type="Pfam" id="PF14322">
    <property type="entry name" value="SusD-like_3"/>
    <property type="match status" value="1"/>
</dbReference>
<gene>
    <name evidence="8" type="ORF">DWW24_02845</name>
</gene>
<dbReference type="GO" id="GO:0009279">
    <property type="term" value="C:cell outer membrane"/>
    <property type="evidence" value="ECO:0007669"/>
    <property type="project" value="UniProtKB-SubCell"/>
</dbReference>
<dbReference type="InterPro" id="IPR012944">
    <property type="entry name" value="SusD_RagB_dom"/>
</dbReference>